<dbReference type="RefSeq" id="WP_253796095.1">
    <property type="nucleotide sequence ID" value="NZ_BAAAUB010000088.1"/>
</dbReference>
<proteinExistence type="predicted"/>
<protein>
    <submittedName>
        <fullName evidence="1">Uncharacterized protein</fullName>
    </submittedName>
</protein>
<dbReference type="Proteomes" id="UP001206483">
    <property type="component" value="Unassembled WGS sequence"/>
</dbReference>
<organism evidence="1 2">
    <name type="scientific">Kitasatospora paracochleata</name>
    <dbReference type="NCBI Taxonomy" id="58354"/>
    <lineage>
        <taxon>Bacteria</taxon>
        <taxon>Bacillati</taxon>
        <taxon>Actinomycetota</taxon>
        <taxon>Actinomycetes</taxon>
        <taxon>Kitasatosporales</taxon>
        <taxon>Streptomycetaceae</taxon>
        <taxon>Kitasatospora</taxon>
    </lineage>
</organism>
<accession>A0ABT1IVG2</accession>
<evidence type="ECO:0000313" key="2">
    <source>
        <dbReference type="Proteomes" id="UP001206483"/>
    </source>
</evidence>
<keyword evidence="2" id="KW-1185">Reference proteome</keyword>
<sequence length="183" mass="19196">MTDRHFWNLSAAERVRIMAARAEAFVVLGAAAGGNALASGKAASKPDERDTRLMANLKAATSGLAMMGACRTIAKSYFPQEKADSRNWAQAALAALASVASSEFLKDQKLSEVEAASLGALSSALPLVWFWGVYDYAAVTGTSVFAVPGTAAFEAIINIIRDLASPPPMLGESEKPELGESEA</sequence>
<evidence type="ECO:0000313" key="1">
    <source>
        <dbReference type="EMBL" id="MCP2309123.1"/>
    </source>
</evidence>
<gene>
    <name evidence="1" type="ORF">FHR36_002247</name>
</gene>
<comment type="caution">
    <text evidence="1">The sequence shown here is derived from an EMBL/GenBank/DDBJ whole genome shotgun (WGS) entry which is preliminary data.</text>
</comment>
<name>A0ABT1IVG2_9ACTN</name>
<reference evidence="1 2" key="1">
    <citation type="submission" date="2022-06" db="EMBL/GenBank/DDBJ databases">
        <title>Sequencing the genomes of 1000 actinobacteria strains.</title>
        <authorList>
            <person name="Klenk H.-P."/>
        </authorList>
    </citation>
    <scope>NUCLEOTIDE SEQUENCE [LARGE SCALE GENOMIC DNA]</scope>
    <source>
        <strain evidence="1 2">DSM 41656</strain>
    </source>
</reference>
<dbReference type="EMBL" id="JAMZDX010000002">
    <property type="protein sequence ID" value="MCP2309123.1"/>
    <property type="molecule type" value="Genomic_DNA"/>
</dbReference>